<evidence type="ECO:0000313" key="1">
    <source>
        <dbReference type="EMBL" id="AGZ43824.1"/>
    </source>
</evidence>
<reference evidence="1 2" key="1">
    <citation type="journal article" date="2014" name="J. Biotechnol.">
        <title>Complete genome sequence of the actinobacterium Actinoplanes friuliensis HAG 010964, producer of the lipopeptide antibiotic friulimycin.</title>
        <authorList>
            <person name="Ruckert C."/>
            <person name="Szczepanowski R."/>
            <person name="Albersmeier A."/>
            <person name="Goesmann A."/>
            <person name="Fischer N."/>
            <person name="Steinkamper A."/>
            <person name="Puhler A."/>
            <person name="Biener R."/>
            <person name="Schwartz D."/>
            <person name="Kalinowski J."/>
        </authorList>
    </citation>
    <scope>NUCLEOTIDE SEQUENCE [LARGE SCALE GENOMIC DNA]</scope>
    <source>
        <strain evidence="1 2">DSM 7358</strain>
    </source>
</reference>
<dbReference type="RefSeq" id="WP_023560161.1">
    <property type="nucleotide sequence ID" value="NC_022657.1"/>
</dbReference>
<keyword evidence="2" id="KW-1185">Reference proteome</keyword>
<dbReference type="EMBL" id="CP006272">
    <property type="protein sequence ID" value="AGZ43824.1"/>
    <property type="molecule type" value="Genomic_DNA"/>
</dbReference>
<protein>
    <submittedName>
        <fullName evidence="1">Uncharacterized protein</fullName>
    </submittedName>
</protein>
<proteinExistence type="predicted"/>
<name>U5W3W4_9ACTN</name>
<dbReference type="PATRIC" id="fig|1246995.3.peg.5637"/>
<dbReference type="HOGENOM" id="CLU_2766531_0_0_11"/>
<accession>U5W3W4</accession>
<dbReference type="KEGG" id="afs:AFR_27815"/>
<dbReference type="Proteomes" id="UP000017746">
    <property type="component" value="Chromosome"/>
</dbReference>
<sequence>MAIEPIGASRASDYLPRIELQRSQQKLTSDLAARAAEKLAVANEIDSTKAANEALAARQMSGGRIDMMM</sequence>
<organism evidence="1 2">
    <name type="scientific">Actinoplanes friuliensis DSM 7358</name>
    <dbReference type="NCBI Taxonomy" id="1246995"/>
    <lineage>
        <taxon>Bacteria</taxon>
        <taxon>Bacillati</taxon>
        <taxon>Actinomycetota</taxon>
        <taxon>Actinomycetes</taxon>
        <taxon>Micromonosporales</taxon>
        <taxon>Micromonosporaceae</taxon>
        <taxon>Actinoplanes</taxon>
    </lineage>
</organism>
<gene>
    <name evidence="1" type="ORF">AFR_27815</name>
</gene>
<dbReference type="AlphaFoldDB" id="U5W3W4"/>
<evidence type="ECO:0000313" key="2">
    <source>
        <dbReference type="Proteomes" id="UP000017746"/>
    </source>
</evidence>